<dbReference type="EMBL" id="QKLU01000004">
    <property type="protein sequence ID" value="PYF74322.1"/>
    <property type="molecule type" value="Genomic_DNA"/>
</dbReference>
<dbReference type="PROSITE" id="PS51257">
    <property type="entry name" value="PROKAR_LIPOPROTEIN"/>
    <property type="match status" value="1"/>
</dbReference>
<organism evidence="1 2">
    <name type="scientific">Pedobacter nutrimenti</name>
    <dbReference type="NCBI Taxonomy" id="1241337"/>
    <lineage>
        <taxon>Bacteria</taxon>
        <taxon>Pseudomonadati</taxon>
        <taxon>Bacteroidota</taxon>
        <taxon>Sphingobacteriia</taxon>
        <taxon>Sphingobacteriales</taxon>
        <taxon>Sphingobacteriaceae</taxon>
        <taxon>Pedobacter</taxon>
    </lineage>
</organism>
<gene>
    <name evidence="1" type="ORF">B0O44_104493</name>
</gene>
<dbReference type="Gene3D" id="2.180.10.10">
    <property type="entry name" value="RHS repeat-associated core"/>
    <property type="match status" value="1"/>
</dbReference>
<comment type="caution">
    <text evidence="1">The sequence shown here is derived from an EMBL/GenBank/DDBJ whole genome shotgun (WGS) entry which is preliminary data.</text>
</comment>
<name>A0A318UD09_9SPHI</name>
<dbReference type="Proteomes" id="UP000248198">
    <property type="component" value="Unassembled WGS sequence"/>
</dbReference>
<proteinExistence type="predicted"/>
<sequence>MKKSILLLPLLVLLITSCKKNNKPTDAIKNNCLLAESSYKLKLNAGSGLTQYTYDQQGRVTTVKYNGTLDQYVYSNDQILLKKNSGLIVTYKLDAAGRIIRESYSDHPDKIDFIYNAEGYLIQSAETLGNYTFVTKYAYTNGNLSTVEDRRGILNIFYNNDAAANNFIDDHGDENELPAHYNGPLKYYFGKTSKNLISKIADNHGYTEEYIYQKDTRGNIAALQVNASNGKGYVLQLKYNCD</sequence>
<evidence type="ECO:0000313" key="1">
    <source>
        <dbReference type="EMBL" id="PYF74322.1"/>
    </source>
</evidence>
<dbReference type="AlphaFoldDB" id="A0A318UD09"/>
<evidence type="ECO:0000313" key="2">
    <source>
        <dbReference type="Proteomes" id="UP000248198"/>
    </source>
</evidence>
<keyword evidence="2" id="KW-1185">Reference proteome</keyword>
<reference evidence="1 2" key="1">
    <citation type="submission" date="2018-06" db="EMBL/GenBank/DDBJ databases">
        <title>Genomic Encyclopedia of Archaeal and Bacterial Type Strains, Phase II (KMG-II): from individual species to whole genera.</title>
        <authorList>
            <person name="Goeker M."/>
        </authorList>
    </citation>
    <scope>NUCLEOTIDE SEQUENCE [LARGE SCALE GENOMIC DNA]</scope>
    <source>
        <strain evidence="1 2">DSM 27372</strain>
    </source>
</reference>
<protein>
    <submittedName>
        <fullName evidence="1">YD repeat-containing protein</fullName>
    </submittedName>
</protein>
<dbReference type="RefSeq" id="WP_110831531.1">
    <property type="nucleotide sequence ID" value="NZ_QKLU01000004.1"/>
</dbReference>
<accession>A0A318UD09</accession>
<dbReference type="OrthoDB" id="769749at2"/>